<dbReference type="EMBL" id="MF782455">
    <property type="protein sequence ID" value="ATZ80064.1"/>
    <property type="molecule type" value="Genomic_DNA"/>
</dbReference>
<evidence type="ECO:0000256" key="2">
    <source>
        <dbReference type="ARBA" id="ARBA00022801"/>
    </source>
</evidence>
<keyword evidence="1" id="KW-0547">Nucleotide-binding</keyword>
<keyword evidence="2" id="KW-0378">Hydrolase</keyword>
<evidence type="ECO:0000313" key="6">
    <source>
        <dbReference type="Proteomes" id="UP000240325"/>
    </source>
</evidence>
<reference evidence="5" key="1">
    <citation type="journal article" date="2017" name="Elife">
        <title>The kinetoplastid-infecting Bodo saltans virus (BsV), a window into the most abundant giant viruses in the sea.</title>
        <authorList>
            <person name="Deeg C.M."/>
            <person name="Chow C.-E.T."/>
            <person name="Suttle C.A."/>
        </authorList>
    </citation>
    <scope>NUCLEOTIDE SEQUENCE</scope>
    <source>
        <strain evidence="5">NG1</strain>
    </source>
</reference>
<name>A0A2H4UT52_9VIRU</name>
<evidence type="ECO:0000259" key="4">
    <source>
        <dbReference type="PROSITE" id="PS51206"/>
    </source>
</evidence>
<keyword evidence="6" id="KW-1185">Reference proteome</keyword>
<evidence type="ECO:0000256" key="3">
    <source>
        <dbReference type="ARBA" id="ARBA00022840"/>
    </source>
</evidence>
<dbReference type="Pfam" id="PF08706">
    <property type="entry name" value="D5_N"/>
    <property type="match status" value="1"/>
</dbReference>
<dbReference type="InterPro" id="IPR027417">
    <property type="entry name" value="P-loop_NTPase"/>
</dbReference>
<dbReference type="Proteomes" id="UP000240325">
    <property type="component" value="Segment"/>
</dbReference>
<dbReference type="Gene3D" id="3.40.50.300">
    <property type="entry name" value="P-loop containing nucleotide triphosphate hydrolases"/>
    <property type="match status" value="1"/>
</dbReference>
<protein>
    <submittedName>
        <fullName evidence="5">D5 primase-helicase</fullName>
    </submittedName>
</protein>
<dbReference type="InterPro" id="IPR014015">
    <property type="entry name" value="Helicase_SF3_DNA-vir"/>
</dbReference>
<evidence type="ECO:0000313" key="5">
    <source>
        <dbReference type="EMBL" id="ATZ80064.1"/>
    </source>
</evidence>
<gene>
    <name evidence="5" type="ORF">BMW23_0001</name>
</gene>
<evidence type="ECO:0000256" key="1">
    <source>
        <dbReference type="ARBA" id="ARBA00022741"/>
    </source>
</evidence>
<dbReference type="PANTHER" id="PTHR35372:SF2">
    <property type="entry name" value="SF3 HELICASE DOMAIN-CONTAINING PROTEIN"/>
    <property type="match status" value="1"/>
</dbReference>
<organism evidence="5">
    <name type="scientific">Bodo saltans virus</name>
    <dbReference type="NCBI Taxonomy" id="2024608"/>
    <lineage>
        <taxon>Viruses</taxon>
        <taxon>Varidnaviria</taxon>
        <taxon>Bamfordvirae</taxon>
        <taxon>Nucleocytoviricota</taxon>
        <taxon>Megaviricetes</taxon>
        <taxon>Imitervirales</taxon>
        <taxon>Mimiviridae</taxon>
        <taxon>Klosneuvirinae</taxon>
        <taxon>Theiavirus</taxon>
        <taxon>Theiavirus salishense</taxon>
    </lineage>
</organism>
<dbReference type="GO" id="GO:0016787">
    <property type="term" value="F:hydrolase activity"/>
    <property type="evidence" value="ECO:0007669"/>
    <property type="project" value="UniProtKB-KW"/>
</dbReference>
<sequence length="405" mass="48079">MNKWTEELLKTFKTRFLNDNNDDIKFDANPYLIGFNNGVYDLKENSFRKYEFTDYITTRTGYNYKKSLEEDRYVIYELFNHIETDSDNRYLLWQILASGLIGICHEKFIIFDGRGGNGKSVTTRFMLESLGDYAYKGNVQTLCTKQKQGANPEIAHMNLKRYIIFSEPEATEKIHNSIMKELTGNARINARKLYENKCDVIIPATIVLECNDKIILKNDSTDGEARRIINYTYRSKFTKDPSEVNEKERIFLAKDITDQYIQKYKNAFMDILIEKAIKFINDDDEKFKITESVKKSTEKYISESFCFLTFMHEETERTKNENDYVVISELYQKFKGSDYYLNSSKEERREKLTLKKMKEFFETNKETYTSYRHTLDKIIDKKRIQVYSVLNGYKFKNCDEIDNFK</sequence>
<proteinExistence type="predicted"/>
<keyword evidence="3" id="KW-0067">ATP-binding</keyword>
<dbReference type="InterPro" id="IPR051620">
    <property type="entry name" value="ORF904-like_C"/>
</dbReference>
<dbReference type="PANTHER" id="PTHR35372">
    <property type="entry name" value="ATP BINDING PROTEIN-RELATED"/>
    <property type="match status" value="1"/>
</dbReference>
<dbReference type="GO" id="GO:0005524">
    <property type="term" value="F:ATP binding"/>
    <property type="evidence" value="ECO:0007669"/>
    <property type="project" value="UniProtKB-KW"/>
</dbReference>
<accession>A0A2H4UT52</accession>
<dbReference type="PROSITE" id="PS51206">
    <property type="entry name" value="SF3_HELICASE_1"/>
    <property type="match status" value="1"/>
</dbReference>
<dbReference type="InterPro" id="IPR014818">
    <property type="entry name" value="Phage/plasmid_primase_P4_C"/>
</dbReference>
<feature type="domain" description="SF3 helicase" evidence="4">
    <location>
        <begin position="87"/>
        <end position="246"/>
    </location>
</feature>